<accession>A0AA96RKB9</accession>
<dbReference type="SUPFAM" id="SSF51445">
    <property type="entry name" value="(Trans)glycosidases"/>
    <property type="match status" value="1"/>
</dbReference>
<dbReference type="RefSeq" id="WP_314799630.1">
    <property type="nucleotide sequence ID" value="NZ_CP130319.1"/>
</dbReference>
<name>A0AA96RKB9_9BACL</name>
<evidence type="ECO:0000313" key="7">
    <source>
        <dbReference type="EMBL" id="WNR44194.1"/>
    </source>
</evidence>
<keyword evidence="1 3" id="KW-0378">Hydrolase</keyword>
<feature type="domain" description="SLH" evidence="5">
    <location>
        <begin position="471"/>
        <end position="534"/>
    </location>
</feature>
<dbReference type="AlphaFoldDB" id="A0AA96RKB9"/>
<dbReference type="PROSITE" id="PS01095">
    <property type="entry name" value="GH18_1"/>
    <property type="match status" value="1"/>
</dbReference>
<dbReference type="Pfam" id="PF00704">
    <property type="entry name" value="Glyco_hydro_18"/>
    <property type="match status" value="1"/>
</dbReference>
<dbReference type="Gene3D" id="3.10.50.10">
    <property type="match status" value="1"/>
</dbReference>
<dbReference type="InterPro" id="IPR029070">
    <property type="entry name" value="Chitinase_insertion_sf"/>
</dbReference>
<evidence type="ECO:0000256" key="1">
    <source>
        <dbReference type="ARBA" id="ARBA00022801"/>
    </source>
</evidence>
<feature type="domain" description="SLH" evidence="5">
    <location>
        <begin position="416"/>
        <end position="470"/>
    </location>
</feature>
<dbReference type="PROSITE" id="PS51910">
    <property type="entry name" value="GH18_2"/>
    <property type="match status" value="1"/>
</dbReference>
<feature type="domain" description="SLH" evidence="5">
    <location>
        <begin position="353"/>
        <end position="415"/>
    </location>
</feature>
<dbReference type="InterPro" id="IPR017853">
    <property type="entry name" value="GH"/>
</dbReference>
<feature type="domain" description="GH18" evidence="6">
    <location>
        <begin position="27"/>
        <end position="358"/>
    </location>
</feature>
<evidence type="ECO:0000256" key="2">
    <source>
        <dbReference type="ARBA" id="ARBA00023295"/>
    </source>
</evidence>
<dbReference type="InterPro" id="IPR001579">
    <property type="entry name" value="Glyco_hydro_18_chit_AS"/>
</dbReference>
<evidence type="ECO:0000313" key="8">
    <source>
        <dbReference type="Proteomes" id="UP001304650"/>
    </source>
</evidence>
<proteinExistence type="inferred from homology"/>
<dbReference type="GO" id="GO:0005975">
    <property type="term" value="P:carbohydrate metabolic process"/>
    <property type="evidence" value="ECO:0007669"/>
    <property type="project" value="InterPro"/>
</dbReference>
<dbReference type="Pfam" id="PF00395">
    <property type="entry name" value="SLH"/>
    <property type="match status" value="3"/>
</dbReference>
<reference evidence="7" key="1">
    <citation type="submission" date="2022-02" db="EMBL/GenBank/DDBJ databases">
        <title>Paenibacillus sp. MBLB1832 Whole Genome Shotgun Sequencing.</title>
        <authorList>
            <person name="Hwang C.Y."/>
            <person name="Cho E.-S."/>
            <person name="Seo M.-J."/>
        </authorList>
    </citation>
    <scope>NUCLEOTIDE SEQUENCE</scope>
    <source>
        <strain evidence="7">MBLB1832</strain>
    </source>
</reference>
<evidence type="ECO:0000256" key="4">
    <source>
        <dbReference type="RuleBase" id="RU004453"/>
    </source>
</evidence>
<dbReference type="PANTHER" id="PTHR46066:SF2">
    <property type="entry name" value="CHITINASE DOMAIN-CONTAINING PROTEIN 1"/>
    <property type="match status" value="1"/>
</dbReference>
<dbReference type="KEGG" id="proo:MJB10_24435"/>
<comment type="similarity">
    <text evidence="4">Belongs to the glycosyl hydrolase 18 family.</text>
</comment>
<dbReference type="SMART" id="SM00636">
    <property type="entry name" value="Glyco_18"/>
    <property type="match status" value="1"/>
</dbReference>
<dbReference type="PANTHER" id="PTHR46066">
    <property type="entry name" value="CHITINASE DOMAIN-CONTAINING PROTEIN 1 FAMILY MEMBER"/>
    <property type="match status" value="1"/>
</dbReference>
<dbReference type="InterPro" id="IPR011583">
    <property type="entry name" value="Chitinase_II/V-like_cat"/>
</dbReference>
<keyword evidence="8" id="KW-1185">Reference proteome</keyword>
<protein>
    <submittedName>
        <fullName evidence="7">Glycosyl hydrolase family 18 protein</fullName>
    </submittedName>
</protein>
<evidence type="ECO:0000259" key="6">
    <source>
        <dbReference type="PROSITE" id="PS51910"/>
    </source>
</evidence>
<dbReference type="GO" id="GO:0008061">
    <property type="term" value="F:chitin binding"/>
    <property type="evidence" value="ECO:0007669"/>
    <property type="project" value="InterPro"/>
</dbReference>
<dbReference type="PROSITE" id="PS51272">
    <property type="entry name" value="SLH"/>
    <property type="match status" value="3"/>
</dbReference>
<dbReference type="InterPro" id="IPR001223">
    <property type="entry name" value="Glyco_hydro18_cat"/>
</dbReference>
<dbReference type="Proteomes" id="UP001304650">
    <property type="component" value="Chromosome"/>
</dbReference>
<sequence>MRRLILISLLLLFIVETVSSSETKKINISYLYFGSPSSYLNQIDLTKNTLTAVSPNYLDIVANGELEITWKLDTSFISEMHRRGIKVVPFLSNHWDKPNGIAAVDQNAEKITTDIAAAVSKYGFDGINVDIEGVGDAYRAKFTTFVQKIRAKIPAGKEVSVAVAANPQGWTTGWQGFYDYNELAKTSNYLMVMSYDESYDGGPSGPVASIDFFEKSLTYTINQGVPKSKIVMGVPFYGRIWKLDGPTLNGDNVQGLGVSNNKVAGILQKFGASESYDKVKQSPYCNITIPAGQSTFVASTELTAGNYMLWYENETSIKQKILVSNQYGVAGNGSWSLYQETPATWDYFARWQNGTYFADVSRTYWALDPIMFVSSKNWMTGNSTTFSPEQNLSRAQAATILVRALELTPKGSTNPFIDTKGHWAEADIRNAYSNGIVDGLDASHFKPNDPLTREQLSALLKRALQISDSSTNSPFTDVPKASWSYSAIISLYANGLIDGLTPTTFGPTKTSTRAQMAAMMARLAPRIDEKVAAP</sequence>
<dbReference type="EMBL" id="CP130319">
    <property type="protein sequence ID" value="WNR44194.1"/>
    <property type="molecule type" value="Genomic_DNA"/>
</dbReference>
<dbReference type="Gene3D" id="3.20.20.80">
    <property type="entry name" value="Glycosidases"/>
    <property type="match status" value="1"/>
</dbReference>
<evidence type="ECO:0000256" key="3">
    <source>
        <dbReference type="RuleBase" id="RU000489"/>
    </source>
</evidence>
<organism evidence="7 8">
    <name type="scientific">Paenibacillus roseopurpureus</name>
    <dbReference type="NCBI Taxonomy" id="2918901"/>
    <lineage>
        <taxon>Bacteria</taxon>
        <taxon>Bacillati</taxon>
        <taxon>Bacillota</taxon>
        <taxon>Bacilli</taxon>
        <taxon>Bacillales</taxon>
        <taxon>Paenibacillaceae</taxon>
        <taxon>Paenibacillus</taxon>
    </lineage>
</organism>
<keyword evidence="2 3" id="KW-0326">Glycosidase</keyword>
<evidence type="ECO:0000259" key="5">
    <source>
        <dbReference type="PROSITE" id="PS51272"/>
    </source>
</evidence>
<dbReference type="InterPro" id="IPR001119">
    <property type="entry name" value="SLH_dom"/>
</dbReference>
<gene>
    <name evidence="7" type="ORF">MJB10_24435</name>
</gene>
<dbReference type="GO" id="GO:0004553">
    <property type="term" value="F:hydrolase activity, hydrolyzing O-glycosyl compounds"/>
    <property type="evidence" value="ECO:0007669"/>
    <property type="project" value="InterPro"/>
</dbReference>